<dbReference type="GO" id="GO:0016020">
    <property type="term" value="C:membrane"/>
    <property type="evidence" value="ECO:0007669"/>
    <property type="project" value="InterPro"/>
</dbReference>
<reference evidence="2 3" key="1">
    <citation type="journal article" date="2013" name="Front. Microbiol.">
        <title>The genome of Nitrospina gracilis illuminates the metabolism and evolution of the major marine nitrite oxidizer.</title>
        <authorList>
            <person name="Luecker S."/>
            <person name="Nowka B."/>
            <person name="Rattei T."/>
            <person name="Spieck E."/>
            <person name="and Daims H."/>
        </authorList>
    </citation>
    <scope>NUCLEOTIDE SEQUENCE [LARGE SCALE GENOMIC DNA]</scope>
    <source>
        <strain evidence="2 3">3/211</strain>
    </source>
</reference>
<evidence type="ECO:0000313" key="3">
    <source>
        <dbReference type="Proteomes" id="UP000011704"/>
    </source>
</evidence>
<dbReference type="RefSeq" id="WP_005011620.1">
    <property type="nucleotide sequence ID" value="NZ_HG422173.1"/>
</dbReference>
<dbReference type="STRING" id="1266370.NITGR_950051"/>
<dbReference type="GO" id="GO:0010181">
    <property type="term" value="F:FMN binding"/>
    <property type="evidence" value="ECO:0007669"/>
    <property type="project" value="InterPro"/>
</dbReference>
<gene>
    <name evidence="2" type="ORF">NITGR_950051</name>
</gene>
<dbReference type="SMART" id="SM00900">
    <property type="entry name" value="FMN_bind"/>
    <property type="match status" value="1"/>
</dbReference>
<feature type="domain" description="FMN-binding" evidence="1">
    <location>
        <begin position="95"/>
        <end position="181"/>
    </location>
</feature>
<dbReference type="AlphaFoldDB" id="M1Z3M5"/>
<dbReference type="EMBL" id="CAQJ01000105">
    <property type="protein sequence ID" value="CCQ92093.1"/>
    <property type="molecule type" value="Genomic_DNA"/>
</dbReference>
<dbReference type="OrthoDB" id="9778782at2"/>
<name>M1Z3M5_NITG3</name>
<evidence type="ECO:0000259" key="1">
    <source>
        <dbReference type="SMART" id="SM00900"/>
    </source>
</evidence>
<evidence type="ECO:0000313" key="2">
    <source>
        <dbReference type="EMBL" id="CCQ92093.1"/>
    </source>
</evidence>
<proteinExistence type="predicted"/>
<protein>
    <recommendedName>
        <fullName evidence="1">FMN-binding domain-containing protein</fullName>
    </recommendedName>
</protein>
<dbReference type="Proteomes" id="UP000011704">
    <property type="component" value="Unassembled WGS sequence"/>
</dbReference>
<sequence>MNKLNAKKPNPLYGGLALIMLAVWIGMTALPAHALNVSNKEDALQHLFPGVSKVIKKKIWLSTAQRKAISKLAQQNVSEERINVYVGMQGSTPVGYAIFDSVKNRSWPLSFVTVLNQDGTVKDVEVLQYEGARVWNIQYDSWLKQFFGKKIGADYIPNAVTGATVSVRVVTAGVKKASAIYQILFLDKVK</sequence>
<dbReference type="Pfam" id="PF04205">
    <property type="entry name" value="FMN_bind"/>
    <property type="match status" value="1"/>
</dbReference>
<organism evidence="2 3">
    <name type="scientific">Nitrospina gracilis (strain 3/211)</name>
    <dbReference type="NCBI Taxonomy" id="1266370"/>
    <lineage>
        <taxon>Bacteria</taxon>
        <taxon>Pseudomonadati</taxon>
        <taxon>Nitrospinota/Tectimicrobiota group</taxon>
        <taxon>Nitrospinota</taxon>
        <taxon>Nitrospinia</taxon>
        <taxon>Nitrospinales</taxon>
        <taxon>Nitrospinaceae</taxon>
        <taxon>Nitrospina</taxon>
    </lineage>
</organism>
<dbReference type="InParanoid" id="M1Z3M5"/>
<dbReference type="HOGENOM" id="CLU_1426634_0_0_0"/>
<keyword evidence="3" id="KW-1185">Reference proteome</keyword>
<dbReference type="InterPro" id="IPR007329">
    <property type="entry name" value="FMN-bd"/>
</dbReference>
<accession>M1Z3M5</accession>
<comment type="caution">
    <text evidence="2">The sequence shown here is derived from an EMBL/GenBank/DDBJ whole genome shotgun (WGS) entry which is preliminary data.</text>
</comment>